<sequence>MFVKKNTSDFKGKGRICHPIFLT</sequence>
<name>A3VGR0_9RHOB</name>
<comment type="caution">
    <text evidence="1">The sequence shown here is derived from an EMBL/GenBank/DDBJ whole genome shotgun (WGS) entry which is preliminary data.</text>
</comment>
<reference evidence="1 2" key="1">
    <citation type="journal article" date="2010" name="J. Bacteriol.">
        <title>Genome sequences of Pelagibaca bermudensis HTCC2601T and Maritimibacter alkaliphilus HTCC2654T, the type strains of two marine Roseobacter genera.</title>
        <authorList>
            <person name="Thrash J.C."/>
            <person name="Cho J.C."/>
            <person name="Ferriera S."/>
            <person name="Johnson J."/>
            <person name="Vergin K.L."/>
            <person name="Giovannoni S.J."/>
        </authorList>
    </citation>
    <scope>NUCLEOTIDE SEQUENCE [LARGE SCALE GENOMIC DNA]</scope>
    <source>
        <strain evidence="1 2">HTCC2654</strain>
    </source>
</reference>
<evidence type="ECO:0000313" key="1">
    <source>
        <dbReference type="EMBL" id="EAQ12465.1"/>
    </source>
</evidence>
<proteinExistence type="predicted"/>
<gene>
    <name evidence="1" type="ORF">RB2654_14305</name>
</gene>
<accession>A3VGR0</accession>
<organism evidence="1 2">
    <name type="scientific">Maritimibacter alkaliphilus HTCC2654</name>
    <dbReference type="NCBI Taxonomy" id="314271"/>
    <lineage>
        <taxon>Bacteria</taxon>
        <taxon>Pseudomonadati</taxon>
        <taxon>Pseudomonadota</taxon>
        <taxon>Alphaproteobacteria</taxon>
        <taxon>Rhodobacterales</taxon>
        <taxon>Roseobacteraceae</taxon>
        <taxon>Maritimibacter</taxon>
    </lineage>
</organism>
<dbReference type="EMBL" id="AAMT01000008">
    <property type="protein sequence ID" value="EAQ12465.1"/>
    <property type="molecule type" value="Genomic_DNA"/>
</dbReference>
<keyword evidence="2" id="KW-1185">Reference proteome</keyword>
<dbReference type="HOGENOM" id="CLU_3422944_0_0_5"/>
<protein>
    <submittedName>
        <fullName evidence="1">Uncharacterized protein</fullName>
    </submittedName>
</protein>
<dbReference type="Proteomes" id="UP000002931">
    <property type="component" value="Unassembled WGS sequence"/>
</dbReference>
<evidence type="ECO:0000313" key="2">
    <source>
        <dbReference type="Proteomes" id="UP000002931"/>
    </source>
</evidence>
<dbReference type="AlphaFoldDB" id="A3VGR0"/>